<evidence type="ECO:0000259" key="1">
    <source>
        <dbReference type="SMART" id="SM00587"/>
    </source>
</evidence>
<reference evidence="2 3" key="1">
    <citation type="journal article" date="2018" name="Elife">
        <title>Firefly genomes illuminate parallel origins of bioluminescence in beetles.</title>
        <authorList>
            <person name="Fallon T.R."/>
            <person name="Lower S.E."/>
            <person name="Chang C.H."/>
            <person name="Bessho-Uehara M."/>
            <person name="Martin G.J."/>
            <person name="Bewick A.J."/>
            <person name="Behringer M."/>
            <person name="Debat H.J."/>
            <person name="Wong I."/>
            <person name="Day J.C."/>
            <person name="Suvorov A."/>
            <person name="Silva C.J."/>
            <person name="Stanger-Hall K.F."/>
            <person name="Hall D.W."/>
            <person name="Schmitz R.J."/>
            <person name="Nelson D.R."/>
            <person name="Lewis S.M."/>
            <person name="Shigenobu S."/>
            <person name="Bybee S.M."/>
            <person name="Larracuente A.M."/>
            <person name="Oba Y."/>
            <person name="Weng J.K."/>
        </authorList>
    </citation>
    <scope>NUCLEOTIDE SEQUENCE [LARGE SCALE GENOMIC DNA]</scope>
    <source>
        <strain evidence="2">1611_PpyrPB1</strain>
        <tissue evidence="2">Whole body</tissue>
    </source>
</reference>
<dbReference type="InterPro" id="IPR011009">
    <property type="entry name" value="Kinase-like_dom_sf"/>
</dbReference>
<dbReference type="InParanoid" id="A0A5N4AJI8"/>
<feature type="domain" description="CHK kinase-like" evidence="1">
    <location>
        <begin position="154"/>
        <end position="348"/>
    </location>
</feature>
<comment type="caution">
    <text evidence="2">The sequence shown here is derived from an EMBL/GenBank/DDBJ whole genome shotgun (WGS) entry which is preliminary data.</text>
</comment>
<dbReference type="InterPro" id="IPR004119">
    <property type="entry name" value="EcKL"/>
</dbReference>
<dbReference type="AlphaFoldDB" id="A0A5N4AJI8"/>
<dbReference type="Pfam" id="PF02958">
    <property type="entry name" value="EcKL"/>
    <property type="match status" value="2"/>
</dbReference>
<name>A0A5N4AJI8_PHOPY</name>
<dbReference type="InterPro" id="IPR015897">
    <property type="entry name" value="CHK_kinase-like"/>
</dbReference>
<dbReference type="PANTHER" id="PTHR11012:SF30">
    <property type="entry name" value="PROTEIN KINASE-LIKE DOMAIN-CONTAINING"/>
    <property type="match status" value="1"/>
</dbReference>
<accession>A0A5N4AJI8</accession>
<protein>
    <recommendedName>
        <fullName evidence="1">CHK kinase-like domain-containing protein</fullName>
    </recommendedName>
</protein>
<dbReference type="SUPFAM" id="SSF56112">
    <property type="entry name" value="Protein kinase-like (PK-like)"/>
    <property type="match status" value="2"/>
</dbReference>
<proteinExistence type="predicted"/>
<keyword evidence="3" id="KW-1185">Reference proteome</keyword>
<dbReference type="SMART" id="SM00587">
    <property type="entry name" value="CHK"/>
    <property type="match status" value="2"/>
</dbReference>
<sequence length="860" mass="100155">MSKTPYREKNKNCLPISRYCSKMPKINHTIVLKENQQMVLHGFLKQAGVGNFSLSLSPGVEVGENFGGIIIKADVVWTSGNEESTSHYILKCTPPSGILQSMIPVQRCFLIEIYVYSKIFQEFNIIQREYNIRTPFVCVPVYYASLATDHDETIVLQNVKSLNYRHYDRSQPMDYPHLLLVVKEYARLHALSYVIRLYKPDLFEEFARNTEHHFFQDWSYEAIVMVTQHRMGHASKALASIDDTVLYEKFLHFSQNVRSIFTKLLNSKKKHRVISHIDCGIPNLLFKYDPTSGDLLSTCILDWQHTRMDSPAVDLVTFIFSAADKATRERYDELIMEYHKTFCSFLVEFGCDGKKLLPFEDLQGELKKFGLLGLMMGILLIYVYATVDQKVPDILHTECPKEEFGFLYDLQDRSQFDIRVREAICDFNRFGYNFENLKIYCGRYFSTMSKNNHAIVLTENQQMAFNGFLKRSGVGNFSISLSSGVEAGENLCGVIIKADVVWTSENEESTSHYILKCVPSSEILQNLLPVQPSFLIEIYVYSKIFQEFNIIQREYNIKAPFDCFPVYYASLSTTHDKMIVLQNVKALSYRHYDRSQPMDYPHLLLVVKEYARLHALSYVIRHYKPVLFEEFERNTVHHFLQDWSYEGIMIVVQHRMDHALKALESIIDTALYEKFLHFTQNVRSVCTKLLNSKTKHRVISHIDCGISNFLFKYDPTSGDLLSTCILDWQHSRLESPAVDLVTFIFSAADKATRERYDELIMEYHKTFCSFMREFGCDGEKLLPFDDLQSELKTYGILGFPMAIMLIYLYSTIDQRVPDVREVESSKEEFGFLYDLQNREKFDTRVREAICDFNRFGYNFE</sequence>
<organism evidence="2 3">
    <name type="scientific">Photinus pyralis</name>
    <name type="common">Common eastern firefly</name>
    <name type="synonym">Lampyris pyralis</name>
    <dbReference type="NCBI Taxonomy" id="7054"/>
    <lineage>
        <taxon>Eukaryota</taxon>
        <taxon>Metazoa</taxon>
        <taxon>Ecdysozoa</taxon>
        <taxon>Arthropoda</taxon>
        <taxon>Hexapoda</taxon>
        <taxon>Insecta</taxon>
        <taxon>Pterygota</taxon>
        <taxon>Neoptera</taxon>
        <taxon>Endopterygota</taxon>
        <taxon>Coleoptera</taxon>
        <taxon>Polyphaga</taxon>
        <taxon>Elateriformia</taxon>
        <taxon>Elateroidea</taxon>
        <taxon>Lampyridae</taxon>
        <taxon>Lampyrinae</taxon>
        <taxon>Photinus</taxon>
    </lineage>
</organism>
<evidence type="ECO:0000313" key="3">
    <source>
        <dbReference type="Proteomes" id="UP000327044"/>
    </source>
</evidence>
<gene>
    <name evidence="2" type="ORF">PPYR_08447</name>
</gene>
<evidence type="ECO:0000313" key="2">
    <source>
        <dbReference type="EMBL" id="KAB0797453.1"/>
    </source>
</evidence>
<dbReference type="EMBL" id="VVIM01000006">
    <property type="protein sequence ID" value="KAB0797453.1"/>
    <property type="molecule type" value="Genomic_DNA"/>
</dbReference>
<dbReference type="PANTHER" id="PTHR11012">
    <property type="entry name" value="PROTEIN KINASE-LIKE DOMAIN-CONTAINING"/>
    <property type="match status" value="1"/>
</dbReference>
<dbReference type="Gene3D" id="3.90.1200.10">
    <property type="match status" value="2"/>
</dbReference>
<feature type="domain" description="CHK kinase-like" evidence="1">
    <location>
        <begin position="579"/>
        <end position="773"/>
    </location>
</feature>
<dbReference type="Proteomes" id="UP000327044">
    <property type="component" value="Unassembled WGS sequence"/>
</dbReference>